<accession>A0A200QNU4</accession>
<feature type="domain" description="F-box" evidence="1">
    <location>
        <begin position="1"/>
        <end position="45"/>
    </location>
</feature>
<dbReference type="InterPro" id="IPR036047">
    <property type="entry name" value="F-box-like_dom_sf"/>
</dbReference>
<protein>
    <submittedName>
        <fullName evidence="2">F-box domain</fullName>
    </submittedName>
</protein>
<dbReference type="Gene3D" id="1.20.1280.50">
    <property type="match status" value="1"/>
</dbReference>
<dbReference type="Pfam" id="PF08268">
    <property type="entry name" value="FBA_3"/>
    <property type="match status" value="1"/>
</dbReference>
<dbReference type="STRING" id="56857.A0A200QNU4"/>
<comment type="caution">
    <text evidence="2">The sequence shown here is derived from an EMBL/GenBank/DDBJ whole genome shotgun (WGS) entry which is preliminary data.</text>
</comment>
<reference evidence="2 3" key="1">
    <citation type="journal article" date="2017" name="Mol. Plant">
        <title>The Genome of Medicinal Plant Macleaya cordata Provides New Insights into Benzylisoquinoline Alkaloids Metabolism.</title>
        <authorList>
            <person name="Liu X."/>
            <person name="Liu Y."/>
            <person name="Huang P."/>
            <person name="Ma Y."/>
            <person name="Qing Z."/>
            <person name="Tang Q."/>
            <person name="Cao H."/>
            <person name="Cheng P."/>
            <person name="Zheng Y."/>
            <person name="Yuan Z."/>
            <person name="Zhou Y."/>
            <person name="Liu J."/>
            <person name="Tang Z."/>
            <person name="Zhuo Y."/>
            <person name="Zhang Y."/>
            <person name="Yu L."/>
            <person name="Huang J."/>
            <person name="Yang P."/>
            <person name="Peng Q."/>
            <person name="Zhang J."/>
            <person name="Jiang W."/>
            <person name="Zhang Z."/>
            <person name="Lin K."/>
            <person name="Ro D.K."/>
            <person name="Chen X."/>
            <person name="Xiong X."/>
            <person name="Shang Y."/>
            <person name="Huang S."/>
            <person name="Zeng J."/>
        </authorList>
    </citation>
    <scope>NUCLEOTIDE SEQUENCE [LARGE SCALE GENOMIC DNA]</scope>
    <source>
        <strain evidence="3">cv. BLH2017</strain>
        <tissue evidence="2">Root</tissue>
    </source>
</reference>
<dbReference type="SMART" id="SM00256">
    <property type="entry name" value="FBOX"/>
    <property type="match status" value="1"/>
</dbReference>
<organism evidence="2 3">
    <name type="scientific">Macleaya cordata</name>
    <name type="common">Five-seeded plume-poppy</name>
    <name type="synonym">Bocconia cordata</name>
    <dbReference type="NCBI Taxonomy" id="56857"/>
    <lineage>
        <taxon>Eukaryota</taxon>
        <taxon>Viridiplantae</taxon>
        <taxon>Streptophyta</taxon>
        <taxon>Embryophyta</taxon>
        <taxon>Tracheophyta</taxon>
        <taxon>Spermatophyta</taxon>
        <taxon>Magnoliopsida</taxon>
        <taxon>Ranunculales</taxon>
        <taxon>Papaveraceae</taxon>
        <taxon>Papaveroideae</taxon>
        <taxon>Macleaya</taxon>
    </lineage>
</organism>
<dbReference type="SUPFAM" id="SSF81383">
    <property type="entry name" value="F-box domain"/>
    <property type="match status" value="1"/>
</dbReference>
<dbReference type="PANTHER" id="PTHR31111:SF136">
    <property type="entry name" value="F-BOX ASSOCIATED DOMAIN-CONTAINING PROTEIN"/>
    <property type="match status" value="1"/>
</dbReference>
<dbReference type="InterPro" id="IPR013187">
    <property type="entry name" value="F-box-assoc_dom_typ3"/>
</dbReference>
<dbReference type="EMBL" id="MVGT01001416">
    <property type="protein sequence ID" value="OVA12144.1"/>
    <property type="molecule type" value="Genomic_DNA"/>
</dbReference>
<sequence>MENLLPTDIKLDIFSRLPAESVLQCRQVCKTRQTLLLHDPSFAEIHLRRQLLRLKFDEDQVVDEYHNNSNTTTNQFLFVALERKNQFYYGECDENDEQTASNDPVYICNPITREFIDLPRYDININEASVLKAGYMVSGFGYNPSTNEYKVVRICYSLEKPLIGQVQVYTLGGISFSTRSRWRNKSEINYVLCGDRNNRLRPGILANGALHWLDKEDKIVAFDLEDEEFRLLPSPPNCYRSDTRFYSVRLQVLGGCLCLIHQKNDKHVEIWSLKKKKKKKTKMSNISYDTKSEQEYQSWIWTREFTLELEDINQWYKPFAITKNRKILLWYDHKILLRYHEHKFGGGIRLLAELHMPFYCSEAISHVNSFVSLKALGE</sequence>
<keyword evidence="3" id="KW-1185">Reference proteome</keyword>
<evidence type="ECO:0000313" key="3">
    <source>
        <dbReference type="Proteomes" id="UP000195402"/>
    </source>
</evidence>
<evidence type="ECO:0000313" key="2">
    <source>
        <dbReference type="EMBL" id="OVA12144.1"/>
    </source>
</evidence>
<dbReference type="InterPro" id="IPR017451">
    <property type="entry name" value="F-box-assoc_interact_dom"/>
</dbReference>
<dbReference type="Pfam" id="PF12937">
    <property type="entry name" value="F-box-like"/>
    <property type="match status" value="1"/>
</dbReference>
<dbReference type="PANTHER" id="PTHR31111">
    <property type="entry name" value="BNAA05G37150D PROTEIN-RELATED"/>
    <property type="match status" value="1"/>
</dbReference>
<proteinExistence type="predicted"/>
<evidence type="ECO:0000259" key="1">
    <source>
        <dbReference type="PROSITE" id="PS50181"/>
    </source>
</evidence>
<dbReference type="InterPro" id="IPR001810">
    <property type="entry name" value="F-box_dom"/>
</dbReference>
<name>A0A200QNU4_MACCD</name>
<dbReference type="InParanoid" id="A0A200QNU4"/>
<dbReference type="OrthoDB" id="610337at2759"/>
<gene>
    <name evidence="2" type="ORF">BVC80_1773g32</name>
</gene>
<dbReference type="Proteomes" id="UP000195402">
    <property type="component" value="Unassembled WGS sequence"/>
</dbReference>
<dbReference type="PROSITE" id="PS50181">
    <property type="entry name" value="FBOX"/>
    <property type="match status" value="1"/>
</dbReference>
<dbReference type="NCBIfam" id="TIGR01640">
    <property type="entry name" value="F_box_assoc_1"/>
    <property type="match status" value="1"/>
</dbReference>
<dbReference type="AlphaFoldDB" id="A0A200QNU4"/>